<proteinExistence type="predicted"/>
<evidence type="ECO:0000256" key="1">
    <source>
        <dbReference type="SAM" id="Phobius"/>
    </source>
</evidence>
<comment type="caution">
    <text evidence="2">The sequence shown here is derived from an EMBL/GenBank/DDBJ whole genome shotgun (WGS) entry which is preliminary data.</text>
</comment>
<reference evidence="2 3" key="1">
    <citation type="submission" date="2024-09" db="EMBL/GenBank/DDBJ databases">
        <title>Genome sequencing and assembly of Phytophthora oleae, isolate VK10A, causative agent of rot of olive drupes.</title>
        <authorList>
            <person name="Conti Taguali S."/>
            <person name="Riolo M."/>
            <person name="La Spada F."/>
            <person name="Cacciola S.O."/>
            <person name="Dionisio G."/>
        </authorList>
    </citation>
    <scope>NUCLEOTIDE SEQUENCE [LARGE SCALE GENOMIC DNA]</scope>
    <source>
        <strain evidence="2 3">VK10A</strain>
    </source>
</reference>
<sequence length="116" mass="13400">MPLVFSFHRLVLFHMPNRTYYFLSSCTSAQLYSSIMSITVYVSLEFVSLVIIVVVLKRTFGFSVLSQLAFVFEQQASTVQMKIVTNFVYIMQTTLIHVGLDFSFKFAWLHAHNESL</sequence>
<name>A0ABD3G509_9STRA</name>
<feature type="transmembrane region" description="Helical" evidence="1">
    <location>
        <begin position="31"/>
        <end position="56"/>
    </location>
</feature>
<organism evidence="2 3">
    <name type="scientific">Phytophthora oleae</name>
    <dbReference type="NCBI Taxonomy" id="2107226"/>
    <lineage>
        <taxon>Eukaryota</taxon>
        <taxon>Sar</taxon>
        <taxon>Stramenopiles</taxon>
        <taxon>Oomycota</taxon>
        <taxon>Peronosporomycetes</taxon>
        <taxon>Peronosporales</taxon>
        <taxon>Peronosporaceae</taxon>
        <taxon>Phytophthora</taxon>
    </lineage>
</organism>
<keyword evidence="3" id="KW-1185">Reference proteome</keyword>
<dbReference type="Proteomes" id="UP001632037">
    <property type="component" value="Unassembled WGS sequence"/>
</dbReference>
<evidence type="ECO:0000313" key="2">
    <source>
        <dbReference type="EMBL" id="KAL3674233.1"/>
    </source>
</evidence>
<keyword evidence="1" id="KW-0472">Membrane</keyword>
<gene>
    <name evidence="2" type="ORF">V7S43_000191</name>
</gene>
<dbReference type="AlphaFoldDB" id="A0ABD3G509"/>
<keyword evidence="1" id="KW-0812">Transmembrane</keyword>
<evidence type="ECO:0000313" key="3">
    <source>
        <dbReference type="Proteomes" id="UP001632037"/>
    </source>
</evidence>
<keyword evidence="1" id="KW-1133">Transmembrane helix</keyword>
<dbReference type="EMBL" id="JBIMZQ010000001">
    <property type="protein sequence ID" value="KAL3674233.1"/>
    <property type="molecule type" value="Genomic_DNA"/>
</dbReference>
<accession>A0ABD3G509</accession>
<protein>
    <submittedName>
        <fullName evidence="2">Uncharacterized protein</fullName>
    </submittedName>
</protein>